<evidence type="ECO:0000313" key="7">
    <source>
        <dbReference type="Proteomes" id="UP000181985"/>
    </source>
</evidence>
<evidence type="ECO:0000259" key="5">
    <source>
        <dbReference type="PROSITE" id="PS50931"/>
    </source>
</evidence>
<dbReference type="InterPro" id="IPR000847">
    <property type="entry name" value="LysR_HTH_N"/>
</dbReference>
<evidence type="ECO:0000256" key="1">
    <source>
        <dbReference type="ARBA" id="ARBA00009437"/>
    </source>
</evidence>
<dbReference type="PANTHER" id="PTHR30537:SF79">
    <property type="entry name" value="TRANSCRIPTIONAL REGULATOR-RELATED"/>
    <property type="match status" value="1"/>
</dbReference>
<dbReference type="Proteomes" id="UP000181985">
    <property type="component" value="Chromosome"/>
</dbReference>
<keyword evidence="4" id="KW-0804">Transcription</keyword>
<dbReference type="RefSeq" id="WP_071944276.1">
    <property type="nucleotide sequence ID" value="NZ_CP018139.1"/>
</dbReference>
<dbReference type="SUPFAM" id="SSF53850">
    <property type="entry name" value="Periplasmic binding protein-like II"/>
    <property type="match status" value="1"/>
</dbReference>
<reference evidence="7" key="1">
    <citation type="submission" date="2016-11" db="EMBL/GenBank/DDBJ databases">
        <title>Halolamina sediminis sp. nov., an extremely halophilic archaeon isolated from solar salt.</title>
        <authorList>
            <person name="Koh H.-W."/>
            <person name="Rani S."/>
            <person name="Park S.-J."/>
        </authorList>
    </citation>
    <scope>NUCLEOTIDE SEQUENCE [LARGE SCALE GENOMIC DNA]</scope>
    <source>
        <strain evidence="7">Hb3</strain>
    </source>
</reference>
<evidence type="ECO:0000256" key="3">
    <source>
        <dbReference type="ARBA" id="ARBA00023125"/>
    </source>
</evidence>
<dbReference type="Gene3D" id="3.40.190.10">
    <property type="entry name" value="Periplasmic binding protein-like II"/>
    <property type="match status" value="2"/>
</dbReference>
<dbReference type="GO" id="GO:0006351">
    <property type="term" value="P:DNA-templated transcription"/>
    <property type="evidence" value="ECO:0007669"/>
    <property type="project" value="TreeGrafter"/>
</dbReference>
<keyword evidence="2" id="KW-0805">Transcription regulation</keyword>
<protein>
    <recommendedName>
        <fullName evidence="5">HTH lysR-type domain-containing protein</fullName>
    </recommendedName>
</protein>
<dbReference type="Pfam" id="PF03466">
    <property type="entry name" value="LysR_substrate"/>
    <property type="match status" value="1"/>
</dbReference>
<name>A0A1J0VH07_9GAMM</name>
<dbReference type="Pfam" id="PF00126">
    <property type="entry name" value="HTH_1"/>
    <property type="match status" value="1"/>
</dbReference>
<dbReference type="KEGG" id="hsi:BOX17_10235"/>
<sequence>MLPATRLPLATLRAFEAAARLSSFSAAADELHVTAAAISHRIKALEASLGLPLFERKVRGVVLTEAGARYRERIAEAFTLIEQATRELSQPSLDGPLRVSVPRGFLQHALLPRVGELLRRHPGLDLALGGDNRLANLRDGEVDLAIRFGSGDYPGLSVAPLLDDAITVLAPAHGNATSSDWRQACFIEDGSALPTEPWSHWGPWWREAGLHAPEALRRLTVSDGGLALAACRQGLGLCLARLSVAQEMIGRGEVVPLRPWRRTEFSHYLVCLPEVADAPRVVAFRDWLEETLRDLRQTMDAAIRREARGNSAPGSLP</sequence>
<comment type="similarity">
    <text evidence="1">Belongs to the LysR transcriptional regulatory family.</text>
</comment>
<dbReference type="GO" id="GO:0043565">
    <property type="term" value="F:sequence-specific DNA binding"/>
    <property type="evidence" value="ECO:0007669"/>
    <property type="project" value="TreeGrafter"/>
</dbReference>
<dbReference type="PRINTS" id="PR00039">
    <property type="entry name" value="HTHLYSR"/>
</dbReference>
<dbReference type="GO" id="GO:0003700">
    <property type="term" value="F:DNA-binding transcription factor activity"/>
    <property type="evidence" value="ECO:0007669"/>
    <property type="project" value="InterPro"/>
</dbReference>
<accession>A0A1J0VH07</accession>
<keyword evidence="3" id="KW-0238">DNA-binding</keyword>
<gene>
    <name evidence="6" type="ORF">BOX17_10235</name>
</gene>
<proteinExistence type="inferred from homology"/>
<dbReference type="OrthoDB" id="6787458at2"/>
<dbReference type="InterPro" id="IPR036388">
    <property type="entry name" value="WH-like_DNA-bd_sf"/>
</dbReference>
<dbReference type="PROSITE" id="PS50931">
    <property type="entry name" value="HTH_LYSR"/>
    <property type="match status" value="1"/>
</dbReference>
<dbReference type="AlphaFoldDB" id="A0A1J0VH07"/>
<organism evidence="6 7">
    <name type="scientific">Halomonas aestuarii</name>
    <dbReference type="NCBI Taxonomy" id="1897729"/>
    <lineage>
        <taxon>Bacteria</taxon>
        <taxon>Pseudomonadati</taxon>
        <taxon>Pseudomonadota</taxon>
        <taxon>Gammaproteobacteria</taxon>
        <taxon>Oceanospirillales</taxon>
        <taxon>Halomonadaceae</taxon>
        <taxon>Halomonas</taxon>
    </lineage>
</organism>
<dbReference type="PANTHER" id="PTHR30537">
    <property type="entry name" value="HTH-TYPE TRANSCRIPTIONAL REGULATOR"/>
    <property type="match status" value="1"/>
</dbReference>
<evidence type="ECO:0000313" key="6">
    <source>
        <dbReference type="EMBL" id="APE31293.1"/>
    </source>
</evidence>
<dbReference type="EMBL" id="CP018139">
    <property type="protein sequence ID" value="APE31293.1"/>
    <property type="molecule type" value="Genomic_DNA"/>
</dbReference>
<dbReference type="Gene3D" id="1.10.10.10">
    <property type="entry name" value="Winged helix-like DNA-binding domain superfamily/Winged helix DNA-binding domain"/>
    <property type="match status" value="1"/>
</dbReference>
<evidence type="ECO:0000256" key="2">
    <source>
        <dbReference type="ARBA" id="ARBA00023015"/>
    </source>
</evidence>
<dbReference type="FunFam" id="1.10.10.10:FF:000038">
    <property type="entry name" value="Glycine cleavage system transcriptional activator"/>
    <property type="match status" value="1"/>
</dbReference>
<keyword evidence="7" id="KW-1185">Reference proteome</keyword>
<evidence type="ECO:0000256" key="4">
    <source>
        <dbReference type="ARBA" id="ARBA00023163"/>
    </source>
</evidence>
<dbReference type="SUPFAM" id="SSF46785">
    <property type="entry name" value="Winged helix' DNA-binding domain"/>
    <property type="match status" value="1"/>
</dbReference>
<feature type="domain" description="HTH lysR-type" evidence="5">
    <location>
        <begin position="7"/>
        <end position="64"/>
    </location>
</feature>
<dbReference type="InterPro" id="IPR036390">
    <property type="entry name" value="WH_DNA-bd_sf"/>
</dbReference>
<dbReference type="InterPro" id="IPR058163">
    <property type="entry name" value="LysR-type_TF_proteobact-type"/>
</dbReference>
<dbReference type="InterPro" id="IPR005119">
    <property type="entry name" value="LysR_subst-bd"/>
</dbReference>